<keyword evidence="7" id="KW-0808">Transferase</keyword>
<organism evidence="10 11">
    <name type="scientific">Pinctada imbricata</name>
    <name type="common">Atlantic pearl-oyster</name>
    <name type="synonym">Pinctada martensii</name>
    <dbReference type="NCBI Taxonomy" id="66713"/>
    <lineage>
        <taxon>Eukaryota</taxon>
        <taxon>Metazoa</taxon>
        <taxon>Spiralia</taxon>
        <taxon>Lophotrochozoa</taxon>
        <taxon>Mollusca</taxon>
        <taxon>Bivalvia</taxon>
        <taxon>Autobranchia</taxon>
        <taxon>Pteriomorphia</taxon>
        <taxon>Pterioida</taxon>
        <taxon>Pterioidea</taxon>
        <taxon>Pteriidae</taxon>
        <taxon>Pinctada</taxon>
    </lineage>
</organism>
<reference evidence="10" key="1">
    <citation type="submission" date="2019-08" db="EMBL/GenBank/DDBJ databases">
        <title>The improved chromosome-level genome for the pearl oyster Pinctada fucata martensii using PacBio sequencing and Hi-C.</title>
        <authorList>
            <person name="Zheng Z."/>
        </authorList>
    </citation>
    <scope>NUCLEOTIDE SEQUENCE</scope>
    <source>
        <strain evidence="10">ZZ-2019</strain>
        <tissue evidence="10">Adductor muscle</tissue>
    </source>
</reference>
<evidence type="ECO:0000256" key="4">
    <source>
        <dbReference type="ARBA" id="ARBA00020594"/>
    </source>
</evidence>
<evidence type="ECO:0000256" key="3">
    <source>
        <dbReference type="ARBA" id="ARBA00011914"/>
    </source>
</evidence>
<evidence type="ECO:0000256" key="7">
    <source>
        <dbReference type="ARBA" id="ARBA00022679"/>
    </source>
</evidence>
<proteinExistence type="predicted"/>
<protein>
    <recommendedName>
        <fullName evidence="4">Calmodulin-lysine N-methyltransferase</fullName>
        <ecNumber evidence="3">2.1.1.60</ecNumber>
    </recommendedName>
</protein>
<sequence length="322" mass="37192">MNKNALEDEPTKKRKEHEEEEEDDDENDFEKKRRYQIAMQRWAILKQALLGGKSSETCKSSVSVRRFSSFGLLQTEYLFSNNKEETWYQYTCADFPNFKMTIKHLPGKINANSLNGFNNTGNVCVWPSEEVMAYYCIKNLDEFRNKNIIELGGGMTCLAGVAVSILSEAQSVVLTDGNEESIDNLTDILNDKSNAELLRKTKVSSRMLRWGEGELDKDLRGHFDIIICADCLFFDEGREDLVQLVYDLLKPNGKCWMFAPKRGATFDEFKQAAEEKFHTLEEERFEKKIYDLHCKLKESGTDQYDPNIHFPIHLQLTKKDVS</sequence>
<dbReference type="PANTHER" id="PTHR13539">
    <property type="entry name" value="CALMODULIN-LYSINE N-METHYLTRANSFERASE"/>
    <property type="match status" value="1"/>
</dbReference>
<dbReference type="SUPFAM" id="SSF53335">
    <property type="entry name" value="S-adenosyl-L-methionine-dependent methyltransferases"/>
    <property type="match status" value="1"/>
</dbReference>
<dbReference type="InterPro" id="IPR025800">
    <property type="entry name" value="CaM-Lys-N-MeTrfase"/>
</dbReference>
<gene>
    <name evidence="10" type="ORF">FSP39_013970</name>
</gene>
<keyword evidence="5" id="KW-0963">Cytoplasm</keyword>
<evidence type="ECO:0000256" key="5">
    <source>
        <dbReference type="ARBA" id="ARBA00022490"/>
    </source>
</evidence>
<feature type="region of interest" description="Disordered" evidence="9">
    <location>
        <begin position="1"/>
        <end position="30"/>
    </location>
</feature>
<dbReference type="AlphaFoldDB" id="A0AA88XWP7"/>
<evidence type="ECO:0000256" key="2">
    <source>
        <dbReference type="ARBA" id="ARBA00004496"/>
    </source>
</evidence>
<feature type="compositionally biased region" description="Basic and acidic residues" evidence="9">
    <location>
        <begin position="1"/>
        <end position="11"/>
    </location>
</feature>
<accession>A0AA88XWP7</accession>
<dbReference type="InterPro" id="IPR029063">
    <property type="entry name" value="SAM-dependent_MTases_sf"/>
</dbReference>
<evidence type="ECO:0000256" key="8">
    <source>
        <dbReference type="ARBA" id="ARBA00023242"/>
    </source>
</evidence>
<evidence type="ECO:0000256" key="9">
    <source>
        <dbReference type="SAM" id="MobiDB-lite"/>
    </source>
</evidence>
<evidence type="ECO:0000313" key="11">
    <source>
        <dbReference type="Proteomes" id="UP001186944"/>
    </source>
</evidence>
<evidence type="ECO:0000256" key="6">
    <source>
        <dbReference type="ARBA" id="ARBA00022603"/>
    </source>
</evidence>
<dbReference type="Gene3D" id="3.40.50.150">
    <property type="entry name" value="Vaccinia Virus protein VP39"/>
    <property type="match status" value="1"/>
</dbReference>
<dbReference type="CDD" id="cd02440">
    <property type="entry name" value="AdoMet_MTases"/>
    <property type="match status" value="1"/>
</dbReference>
<keyword evidence="6" id="KW-0489">Methyltransferase</keyword>
<dbReference type="Pfam" id="PF10294">
    <property type="entry name" value="Methyltransf_16"/>
    <property type="match status" value="1"/>
</dbReference>
<feature type="compositionally biased region" description="Acidic residues" evidence="9">
    <location>
        <begin position="18"/>
        <end position="28"/>
    </location>
</feature>
<dbReference type="InterPro" id="IPR019410">
    <property type="entry name" value="Methyltransf_16"/>
</dbReference>
<dbReference type="PANTHER" id="PTHR13539:SF3">
    <property type="entry name" value="CALMODULIN-LYSINE N-METHYLTRANSFERASE"/>
    <property type="match status" value="1"/>
</dbReference>
<evidence type="ECO:0000256" key="1">
    <source>
        <dbReference type="ARBA" id="ARBA00004123"/>
    </source>
</evidence>
<keyword evidence="8" id="KW-0539">Nucleus</keyword>
<comment type="caution">
    <text evidence="10">The sequence shown here is derived from an EMBL/GenBank/DDBJ whole genome shotgun (WGS) entry which is preliminary data.</text>
</comment>
<evidence type="ECO:0000313" key="10">
    <source>
        <dbReference type="EMBL" id="KAK3093313.1"/>
    </source>
</evidence>
<dbReference type="EMBL" id="VSWD01000009">
    <property type="protein sequence ID" value="KAK3093313.1"/>
    <property type="molecule type" value="Genomic_DNA"/>
</dbReference>
<comment type="subcellular location">
    <subcellularLocation>
        <location evidence="2">Cytoplasm</location>
    </subcellularLocation>
    <subcellularLocation>
        <location evidence="1">Nucleus</location>
    </subcellularLocation>
</comment>
<dbReference type="GO" id="GO:0005737">
    <property type="term" value="C:cytoplasm"/>
    <property type="evidence" value="ECO:0007669"/>
    <property type="project" value="UniProtKB-SubCell"/>
</dbReference>
<dbReference type="GO" id="GO:0018025">
    <property type="term" value="F:calmodulin-lysine N-methyltransferase activity"/>
    <property type="evidence" value="ECO:0007669"/>
    <property type="project" value="UniProtKB-EC"/>
</dbReference>
<keyword evidence="11" id="KW-1185">Reference proteome</keyword>
<dbReference type="GO" id="GO:0032259">
    <property type="term" value="P:methylation"/>
    <property type="evidence" value="ECO:0007669"/>
    <property type="project" value="UniProtKB-KW"/>
</dbReference>
<dbReference type="EC" id="2.1.1.60" evidence="3"/>
<dbReference type="Proteomes" id="UP001186944">
    <property type="component" value="Unassembled WGS sequence"/>
</dbReference>
<name>A0AA88XWP7_PINIB</name>
<dbReference type="GO" id="GO:0005634">
    <property type="term" value="C:nucleus"/>
    <property type="evidence" value="ECO:0007669"/>
    <property type="project" value="UniProtKB-SubCell"/>
</dbReference>